<dbReference type="GO" id="GO:1990281">
    <property type="term" value="C:efflux pump complex"/>
    <property type="evidence" value="ECO:0007669"/>
    <property type="project" value="TreeGrafter"/>
</dbReference>
<proteinExistence type="inferred from homology"/>
<evidence type="ECO:0000259" key="4">
    <source>
        <dbReference type="Pfam" id="PF25989"/>
    </source>
</evidence>
<evidence type="ECO:0000259" key="3">
    <source>
        <dbReference type="Pfam" id="PF25917"/>
    </source>
</evidence>
<dbReference type="PANTHER" id="PTHR30469:SF33">
    <property type="entry name" value="SLR1207 PROTEIN"/>
    <property type="match status" value="1"/>
</dbReference>
<dbReference type="AlphaFoldDB" id="W8TIZ1"/>
<geneLocation type="plasmid" evidence="5 6">
    <name>EAL2_808p</name>
</geneLocation>
<evidence type="ECO:0000313" key="6">
    <source>
        <dbReference type="Proteomes" id="UP000019591"/>
    </source>
</evidence>
<evidence type="ECO:0000256" key="2">
    <source>
        <dbReference type="SAM" id="Phobius"/>
    </source>
</evidence>
<dbReference type="OrthoDB" id="9810430at2"/>
<dbReference type="Gene3D" id="2.40.50.100">
    <property type="match status" value="1"/>
</dbReference>
<dbReference type="Pfam" id="PF25989">
    <property type="entry name" value="YknX_C"/>
    <property type="match status" value="1"/>
</dbReference>
<dbReference type="Gene3D" id="1.10.287.470">
    <property type="entry name" value="Helix hairpin bin"/>
    <property type="match status" value="1"/>
</dbReference>
<dbReference type="PATRIC" id="fig|1286171.3.peg.2435"/>
<keyword evidence="2" id="KW-0472">Membrane</keyword>
<feature type="domain" description="YknX-like C-terminal permuted SH3-like" evidence="4">
    <location>
        <begin position="314"/>
        <end position="381"/>
    </location>
</feature>
<dbReference type="HOGENOM" id="CLU_018816_14_4_9"/>
<dbReference type="SUPFAM" id="SSF111369">
    <property type="entry name" value="HlyD-like secretion proteins"/>
    <property type="match status" value="1"/>
</dbReference>
<organism evidence="5 6">
    <name type="scientific">Peptoclostridium acidaminophilum DSM 3953</name>
    <dbReference type="NCBI Taxonomy" id="1286171"/>
    <lineage>
        <taxon>Bacteria</taxon>
        <taxon>Bacillati</taxon>
        <taxon>Bacillota</taxon>
        <taxon>Clostridia</taxon>
        <taxon>Peptostreptococcales</taxon>
        <taxon>Peptoclostridiaceae</taxon>
        <taxon>Peptoclostridium</taxon>
    </lineage>
</organism>
<dbReference type="RefSeq" id="WP_025436640.1">
    <property type="nucleotide sequence ID" value="NZ_CP007453.1"/>
</dbReference>
<dbReference type="KEGG" id="eac:EAL2_808p02580"/>
<dbReference type="GO" id="GO:0015562">
    <property type="term" value="F:efflux transmembrane transporter activity"/>
    <property type="evidence" value="ECO:0007669"/>
    <property type="project" value="TreeGrafter"/>
</dbReference>
<comment type="similarity">
    <text evidence="1">Belongs to the membrane fusion protein (MFP) (TC 8.A.1) family.</text>
</comment>
<keyword evidence="2" id="KW-0812">Transmembrane</keyword>
<dbReference type="InterPro" id="IPR058637">
    <property type="entry name" value="YknX-like_C"/>
</dbReference>
<dbReference type="Gene3D" id="2.40.420.20">
    <property type="match status" value="1"/>
</dbReference>
<evidence type="ECO:0000256" key="1">
    <source>
        <dbReference type="ARBA" id="ARBA00009477"/>
    </source>
</evidence>
<dbReference type="eggNOG" id="COG0845">
    <property type="taxonomic scope" value="Bacteria"/>
</dbReference>
<dbReference type="NCBIfam" id="TIGR01730">
    <property type="entry name" value="RND_mfp"/>
    <property type="match status" value="1"/>
</dbReference>
<protein>
    <submittedName>
        <fullName evidence="5">Efflux transporter, RND family, MFP subunit</fullName>
    </submittedName>
</protein>
<dbReference type="Gene3D" id="2.40.30.170">
    <property type="match status" value="1"/>
</dbReference>
<feature type="transmembrane region" description="Helical" evidence="2">
    <location>
        <begin position="7"/>
        <end position="25"/>
    </location>
</feature>
<dbReference type="InterPro" id="IPR058625">
    <property type="entry name" value="MdtA-like_BSH"/>
</dbReference>
<gene>
    <name evidence="5" type="ORF">EAL2_808p02580</name>
</gene>
<dbReference type="PANTHER" id="PTHR30469">
    <property type="entry name" value="MULTIDRUG RESISTANCE PROTEIN MDTA"/>
    <property type="match status" value="1"/>
</dbReference>
<keyword evidence="5" id="KW-0614">Plasmid</keyword>
<dbReference type="InterPro" id="IPR006143">
    <property type="entry name" value="RND_pump_MFP"/>
</dbReference>
<dbReference type="Proteomes" id="UP000019591">
    <property type="component" value="Plasmid EAL2_808p"/>
</dbReference>
<sequence>MKSRKYLKFGMLAIILIFVVSYILYEKGVFGPQKVVGAQVAVGTLKPTVFGIGTVNAKMNFNVGPTQSGKILKLYVDQGDYVKAGQIIGEMDPGDLEQNIASAHAALVNSQYSAETAKAQIQAAESVNELAQVTAARHAKLFESGAISRESLESKEKDAQVAQASLDSAISTYQAAQSRVVQAVADHQKMIEQKKDLLLISPVDGVVVSRQTEKGSTVIAGQTVFNIIDPKTLWVQTRIDQSRFSGIEIGQTAEIRLRSHKEALQGEVARLQVQGDTVTEERFVDVKLNSASAKILLGDSADVTIQLPVAENALYVPAAAVKTIDGADCVWVVKNEKVYSRKVKTGVQTVEGEVQILEGLAQEETVITYSKAQLVEGTKVRLVPAL</sequence>
<evidence type="ECO:0000313" key="5">
    <source>
        <dbReference type="EMBL" id="AHM57763.1"/>
    </source>
</evidence>
<reference evidence="5 6" key="1">
    <citation type="journal article" date="2014" name="Genome Announc.">
        <title>Complete Genome Sequence of Amino Acid-Utilizing Eubacterium acidaminophilum al-2 (DSM 3953).</title>
        <authorList>
            <person name="Poehlein A."/>
            <person name="Andreesen J.R."/>
            <person name="Daniel R."/>
        </authorList>
    </citation>
    <scope>NUCLEOTIDE SEQUENCE [LARGE SCALE GENOMIC DNA]</scope>
    <source>
        <strain evidence="5 6">DSM 3953</strain>
        <plasmid evidence="6">Plasmid EAL2_808p</plasmid>
    </source>
</reference>
<keyword evidence="6" id="KW-1185">Reference proteome</keyword>
<dbReference type="Pfam" id="PF25917">
    <property type="entry name" value="BSH_RND"/>
    <property type="match status" value="1"/>
</dbReference>
<accession>W8TIZ1</accession>
<feature type="domain" description="Multidrug resistance protein MdtA-like barrel-sandwich hybrid" evidence="3">
    <location>
        <begin position="62"/>
        <end position="228"/>
    </location>
</feature>
<keyword evidence="2" id="KW-1133">Transmembrane helix</keyword>
<dbReference type="EMBL" id="CP007453">
    <property type="protein sequence ID" value="AHM57763.1"/>
    <property type="molecule type" value="Genomic_DNA"/>
</dbReference>
<name>W8TIZ1_PEPAC</name>